<sequence length="134" mass="14450">MLPIVIAAPPLALPSNFEIASLHSTSEKPFATISFGTLLVGSIISSVVLTSTIIGHQCNRYHTIGHRTTPCESTSATSTATILAVTVHERGSLEVLTGVLLQEQGMLEGKQVLKGYPHRCFLFRLSEPRPHAMD</sequence>
<comment type="caution">
    <text evidence="1">The sequence shown here is derived from an EMBL/GenBank/DDBJ whole genome shotgun (WGS) entry which is preliminary data.</text>
</comment>
<gene>
    <name evidence="1" type="ORF">L2E82_32934</name>
</gene>
<name>A0ACB9BJ50_CICIN</name>
<proteinExistence type="predicted"/>
<evidence type="ECO:0000313" key="1">
    <source>
        <dbReference type="EMBL" id="KAI3721915.1"/>
    </source>
</evidence>
<dbReference type="EMBL" id="CM042014">
    <property type="protein sequence ID" value="KAI3721915.1"/>
    <property type="molecule type" value="Genomic_DNA"/>
</dbReference>
<accession>A0ACB9BJ50</accession>
<organism evidence="1 2">
    <name type="scientific">Cichorium intybus</name>
    <name type="common">Chicory</name>
    <dbReference type="NCBI Taxonomy" id="13427"/>
    <lineage>
        <taxon>Eukaryota</taxon>
        <taxon>Viridiplantae</taxon>
        <taxon>Streptophyta</taxon>
        <taxon>Embryophyta</taxon>
        <taxon>Tracheophyta</taxon>
        <taxon>Spermatophyta</taxon>
        <taxon>Magnoliopsida</taxon>
        <taxon>eudicotyledons</taxon>
        <taxon>Gunneridae</taxon>
        <taxon>Pentapetalae</taxon>
        <taxon>asterids</taxon>
        <taxon>campanulids</taxon>
        <taxon>Asterales</taxon>
        <taxon>Asteraceae</taxon>
        <taxon>Cichorioideae</taxon>
        <taxon>Cichorieae</taxon>
        <taxon>Cichoriinae</taxon>
        <taxon>Cichorium</taxon>
    </lineage>
</organism>
<reference evidence="2" key="1">
    <citation type="journal article" date="2022" name="Mol. Ecol. Resour.">
        <title>The genomes of chicory, endive, great burdock and yacon provide insights into Asteraceae palaeo-polyploidization history and plant inulin production.</title>
        <authorList>
            <person name="Fan W."/>
            <person name="Wang S."/>
            <person name="Wang H."/>
            <person name="Wang A."/>
            <person name="Jiang F."/>
            <person name="Liu H."/>
            <person name="Zhao H."/>
            <person name="Xu D."/>
            <person name="Zhang Y."/>
        </authorList>
    </citation>
    <scope>NUCLEOTIDE SEQUENCE [LARGE SCALE GENOMIC DNA]</scope>
    <source>
        <strain evidence="2">cv. Punajuju</strain>
    </source>
</reference>
<evidence type="ECO:0000313" key="2">
    <source>
        <dbReference type="Proteomes" id="UP001055811"/>
    </source>
</evidence>
<keyword evidence="2" id="KW-1185">Reference proteome</keyword>
<reference evidence="1 2" key="2">
    <citation type="journal article" date="2022" name="Mol. Ecol. Resour.">
        <title>The genomes of chicory, endive, great burdock and yacon provide insights into Asteraceae paleo-polyploidization history and plant inulin production.</title>
        <authorList>
            <person name="Fan W."/>
            <person name="Wang S."/>
            <person name="Wang H."/>
            <person name="Wang A."/>
            <person name="Jiang F."/>
            <person name="Liu H."/>
            <person name="Zhao H."/>
            <person name="Xu D."/>
            <person name="Zhang Y."/>
        </authorList>
    </citation>
    <scope>NUCLEOTIDE SEQUENCE [LARGE SCALE GENOMIC DNA]</scope>
    <source>
        <strain evidence="2">cv. Punajuju</strain>
        <tissue evidence="1">Leaves</tissue>
    </source>
</reference>
<protein>
    <submittedName>
        <fullName evidence="1">Uncharacterized protein</fullName>
    </submittedName>
</protein>
<dbReference type="Proteomes" id="UP001055811">
    <property type="component" value="Linkage Group LG06"/>
</dbReference>